<organism evidence="2 3">
    <name type="scientific">Desulfonema ishimotonii</name>
    <dbReference type="NCBI Taxonomy" id="45657"/>
    <lineage>
        <taxon>Bacteria</taxon>
        <taxon>Pseudomonadati</taxon>
        <taxon>Thermodesulfobacteriota</taxon>
        <taxon>Desulfobacteria</taxon>
        <taxon>Desulfobacterales</taxon>
        <taxon>Desulfococcaceae</taxon>
        <taxon>Desulfonema</taxon>
    </lineage>
</organism>
<comment type="caution">
    <text evidence="2">The sequence shown here is derived from an EMBL/GenBank/DDBJ whole genome shotgun (WGS) entry which is preliminary data.</text>
</comment>
<dbReference type="RefSeq" id="WP_124326915.1">
    <property type="nucleotide sequence ID" value="NZ_BEXT01000001.1"/>
</dbReference>
<sequence>MKDQFVEEVLRLFPGAADELSEYDGLLHLQMGVFERHMTEAIERRDREVVVRGFMLAEKCYRQGDEEMKDAVDVSFAEGVLALLSPDAKAWGWSLMPKLLRQLYTDFWDGFSD</sequence>
<proteinExistence type="predicted"/>
<gene>
    <name evidence="2" type="ORF">DENIS_0335</name>
</gene>
<accession>A0A401FR05</accession>
<dbReference type="Proteomes" id="UP000288096">
    <property type="component" value="Unassembled WGS sequence"/>
</dbReference>
<reference evidence="3" key="1">
    <citation type="submission" date="2017-11" db="EMBL/GenBank/DDBJ databases">
        <authorList>
            <person name="Watanabe M."/>
            <person name="Kojima H."/>
        </authorList>
    </citation>
    <scope>NUCLEOTIDE SEQUENCE [LARGE SCALE GENOMIC DNA]</scope>
    <source>
        <strain evidence="3">Tokyo 01</strain>
    </source>
</reference>
<reference evidence="3" key="2">
    <citation type="submission" date="2019-01" db="EMBL/GenBank/DDBJ databases">
        <title>Genome sequence of Desulfonema ishimotonii strain Tokyo 01.</title>
        <authorList>
            <person name="Fukui M."/>
        </authorList>
    </citation>
    <scope>NUCLEOTIDE SEQUENCE [LARGE SCALE GENOMIC DNA]</scope>
    <source>
        <strain evidence="3">Tokyo 01</strain>
    </source>
</reference>
<evidence type="ECO:0000259" key="1">
    <source>
        <dbReference type="Pfam" id="PF24722"/>
    </source>
</evidence>
<dbReference type="InterPro" id="IPR056091">
    <property type="entry name" value="DUF7674"/>
</dbReference>
<feature type="domain" description="DUF7674" evidence="1">
    <location>
        <begin position="7"/>
        <end position="108"/>
    </location>
</feature>
<dbReference type="OrthoDB" id="8777452at2"/>
<dbReference type="EMBL" id="BEXT01000001">
    <property type="protein sequence ID" value="GBC59396.1"/>
    <property type="molecule type" value="Genomic_DNA"/>
</dbReference>
<name>A0A401FR05_9BACT</name>
<dbReference type="AlphaFoldDB" id="A0A401FR05"/>
<protein>
    <recommendedName>
        <fullName evidence="1">DUF7674 domain-containing protein</fullName>
    </recommendedName>
</protein>
<dbReference type="Pfam" id="PF24722">
    <property type="entry name" value="DUF7674"/>
    <property type="match status" value="1"/>
</dbReference>
<evidence type="ECO:0000313" key="3">
    <source>
        <dbReference type="Proteomes" id="UP000288096"/>
    </source>
</evidence>
<evidence type="ECO:0000313" key="2">
    <source>
        <dbReference type="EMBL" id="GBC59396.1"/>
    </source>
</evidence>
<keyword evidence="3" id="KW-1185">Reference proteome</keyword>